<feature type="transmembrane region" description="Helical" evidence="1">
    <location>
        <begin position="70"/>
        <end position="88"/>
    </location>
</feature>
<gene>
    <name evidence="2" type="ORF">GR303_10970</name>
</gene>
<keyword evidence="3" id="KW-1185">Reference proteome</keyword>
<protein>
    <recommendedName>
        <fullName evidence="4">Bacterial Pleckstrin homology domain-containing protein</fullName>
    </recommendedName>
</protein>
<evidence type="ECO:0008006" key="4">
    <source>
        <dbReference type="Google" id="ProtNLM"/>
    </source>
</evidence>
<evidence type="ECO:0000256" key="1">
    <source>
        <dbReference type="SAM" id="Phobius"/>
    </source>
</evidence>
<dbReference type="RefSeq" id="WP_161721906.1">
    <property type="nucleotide sequence ID" value="NZ_JAAAXI010000003.1"/>
</dbReference>
<feature type="transmembrane region" description="Helical" evidence="1">
    <location>
        <begin position="27"/>
        <end position="49"/>
    </location>
</feature>
<keyword evidence="1" id="KW-0472">Membrane</keyword>
<keyword evidence="1" id="KW-0812">Transmembrane</keyword>
<evidence type="ECO:0000313" key="3">
    <source>
        <dbReference type="Proteomes" id="UP000818323"/>
    </source>
</evidence>
<organism evidence="2 3">
    <name type="scientific">Microvirga arsenatis</name>
    <dbReference type="NCBI Taxonomy" id="2692265"/>
    <lineage>
        <taxon>Bacteria</taxon>
        <taxon>Pseudomonadati</taxon>
        <taxon>Pseudomonadota</taxon>
        <taxon>Alphaproteobacteria</taxon>
        <taxon>Hyphomicrobiales</taxon>
        <taxon>Methylobacteriaceae</taxon>
        <taxon>Microvirga</taxon>
    </lineage>
</organism>
<dbReference type="EMBL" id="JAAAXJ010000004">
    <property type="protein sequence ID" value="NBJ24874.1"/>
    <property type="molecule type" value="Genomic_DNA"/>
</dbReference>
<comment type="caution">
    <text evidence="2">The sequence shown here is derived from an EMBL/GenBank/DDBJ whole genome shotgun (WGS) entry which is preliminary data.</text>
</comment>
<accession>A0ABW9Z2L0</accession>
<sequence>MPAIDSSPIPYTSAETQTYYLSRPHSAFALTVSITLTVVPLLVLAWFSLDPDWMPEKPDFSNSSMRRRGFIYALIGWALFVLFMKLPFWIRIPFLVWSSYKFLRFFAVLGIRAFDKKPDFVISPEGVSGWSGRGFHHVPWSAITELRVTLHQTKFWGFDVGSPKKRITLYGPETGPRRFFDTLPPKKIEINYCQGPFPEKSENILRVVRQYRPDLVKDEDLTDLAQSC</sequence>
<keyword evidence="1" id="KW-1133">Transmembrane helix</keyword>
<reference evidence="2 3" key="1">
    <citation type="submission" date="2020-01" db="EMBL/GenBank/DDBJ databases">
        <title>Microvirga sp. nov., an arsenate reduction bacterium isolated from Tibet hotspring sediments.</title>
        <authorList>
            <person name="Yuan C.-G."/>
        </authorList>
    </citation>
    <scope>NUCLEOTIDE SEQUENCE [LARGE SCALE GENOMIC DNA]</scope>
    <source>
        <strain evidence="2 3">SYSU G3D203</strain>
    </source>
</reference>
<dbReference type="Proteomes" id="UP000818323">
    <property type="component" value="Unassembled WGS sequence"/>
</dbReference>
<name>A0ABW9Z2L0_9HYPH</name>
<evidence type="ECO:0000313" key="2">
    <source>
        <dbReference type="EMBL" id="NBJ24874.1"/>
    </source>
</evidence>
<proteinExistence type="predicted"/>